<reference evidence="4" key="1">
    <citation type="journal article" date="2014" name="Front. Microbiol.">
        <title>High frequency of phylogenetically diverse reductive dehalogenase-homologous genes in deep subseafloor sedimentary metagenomes.</title>
        <authorList>
            <person name="Kawai M."/>
            <person name="Futagami T."/>
            <person name="Toyoda A."/>
            <person name="Takaki Y."/>
            <person name="Nishi S."/>
            <person name="Hori S."/>
            <person name="Arai W."/>
            <person name="Tsubouchi T."/>
            <person name="Morono Y."/>
            <person name="Uchiyama I."/>
            <person name="Ito T."/>
            <person name="Fujiyama A."/>
            <person name="Inagaki F."/>
            <person name="Takami H."/>
        </authorList>
    </citation>
    <scope>NUCLEOTIDE SEQUENCE</scope>
    <source>
        <strain evidence="4">Expedition CK06-06</strain>
    </source>
</reference>
<evidence type="ECO:0000256" key="1">
    <source>
        <dbReference type="ARBA" id="ARBA00023277"/>
    </source>
</evidence>
<dbReference type="InterPro" id="IPR001347">
    <property type="entry name" value="SIS_dom"/>
</dbReference>
<name>X0U0P1_9ZZZZ</name>
<dbReference type="GO" id="GO:0042593">
    <property type="term" value="P:glucose homeostasis"/>
    <property type="evidence" value="ECO:0007669"/>
    <property type="project" value="TreeGrafter"/>
</dbReference>
<dbReference type="PANTHER" id="PTHR10088:SF4">
    <property type="entry name" value="GLUCOKINASE REGULATORY PROTEIN"/>
    <property type="match status" value="1"/>
</dbReference>
<protein>
    <recommendedName>
        <fullName evidence="3">SIS domain-containing protein</fullName>
    </recommendedName>
</protein>
<comment type="caution">
    <text evidence="4">The sequence shown here is derived from an EMBL/GenBank/DDBJ whole genome shotgun (WGS) entry which is preliminary data.</text>
</comment>
<dbReference type="AlphaFoldDB" id="X0U0P1"/>
<dbReference type="GO" id="GO:1901135">
    <property type="term" value="P:carbohydrate derivative metabolic process"/>
    <property type="evidence" value="ECO:0007669"/>
    <property type="project" value="InterPro"/>
</dbReference>
<dbReference type="GO" id="GO:0009750">
    <property type="term" value="P:response to fructose"/>
    <property type="evidence" value="ECO:0007669"/>
    <property type="project" value="TreeGrafter"/>
</dbReference>
<dbReference type="GO" id="GO:0030246">
    <property type="term" value="F:carbohydrate binding"/>
    <property type="evidence" value="ECO:0007669"/>
    <property type="project" value="TreeGrafter"/>
</dbReference>
<dbReference type="EMBL" id="BARS01011167">
    <property type="protein sequence ID" value="GAF99388.1"/>
    <property type="molecule type" value="Genomic_DNA"/>
</dbReference>
<keyword evidence="2" id="KW-0175">Coiled coil</keyword>
<sequence>DYVKNKTQFQLHALLTEQRHPKTWDLSNRIQKDCGKGLRMLFSVDEDIVEKLKALAREKDTLEQAVQAVEQALLSRQKIYIYGCGATGRLAKQMESTFWRPFWQKVRKKRKIWSKIQLHLGDSIENQLIGEMTGGDRALISSLEGFEDLLLIGRLQLEDRKVEKGDVVICVTEGGETSSVIGTILTALDQWRTGESYDPEETKKKLYFIYNNPDEKLRPFDRSRRVLEEPGITKINLTTGPQSITGSTRMQATTIETFVVGNILQQALDRSLRKFLSKKE</sequence>
<evidence type="ECO:0000256" key="2">
    <source>
        <dbReference type="SAM" id="Coils"/>
    </source>
</evidence>
<dbReference type="GO" id="GO:0004857">
    <property type="term" value="F:enzyme inhibitor activity"/>
    <property type="evidence" value="ECO:0007669"/>
    <property type="project" value="TreeGrafter"/>
</dbReference>
<feature type="coiled-coil region" evidence="2">
    <location>
        <begin position="45"/>
        <end position="72"/>
    </location>
</feature>
<accession>X0U0P1</accession>
<evidence type="ECO:0000259" key="3">
    <source>
        <dbReference type="Pfam" id="PF22645"/>
    </source>
</evidence>
<dbReference type="InterPro" id="IPR046348">
    <property type="entry name" value="SIS_dom_sf"/>
</dbReference>
<feature type="non-terminal residue" evidence="4">
    <location>
        <position position="280"/>
    </location>
</feature>
<feature type="domain" description="SIS" evidence="3">
    <location>
        <begin position="64"/>
        <end position="184"/>
    </location>
</feature>
<dbReference type="GO" id="GO:0019899">
    <property type="term" value="F:enzyme binding"/>
    <property type="evidence" value="ECO:0007669"/>
    <property type="project" value="TreeGrafter"/>
</dbReference>
<dbReference type="PANTHER" id="PTHR10088">
    <property type="entry name" value="GLUCOKINASE REGULATORY PROTEIN"/>
    <property type="match status" value="1"/>
</dbReference>
<dbReference type="Gene3D" id="3.40.50.10490">
    <property type="entry name" value="Glucose-6-phosphate isomerase like protein, domain 1"/>
    <property type="match status" value="1"/>
</dbReference>
<dbReference type="SUPFAM" id="SSF53697">
    <property type="entry name" value="SIS domain"/>
    <property type="match status" value="1"/>
</dbReference>
<dbReference type="Pfam" id="PF22645">
    <property type="entry name" value="GKRP_SIS_N"/>
    <property type="match status" value="1"/>
</dbReference>
<organism evidence="4">
    <name type="scientific">marine sediment metagenome</name>
    <dbReference type="NCBI Taxonomy" id="412755"/>
    <lineage>
        <taxon>unclassified sequences</taxon>
        <taxon>metagenomes</taxon>
        <taxon>ecological metagenomes</taxon>
    </lineage>
</organism>
<dbReference type="GO" id="GO:0005654">
    <property type="term" value="C:nucleoplasm"/>
    <property type="evidence" value="ECO:0007669"/>
    <property type="project" value="TreeGrafter"/>
</dbReference>
<gene>
    <name evidence="4" type="ORF">S01H1_20412</name>
</gene>
<dbReference type="GO" id="GO:0005829">
    <property type="term" value="C:cytosol"/>
    <property type="evidence" value="ECO:0007669"/>
    <property type="project" value="TreeGrafter"/>
</dbReference>
<feature type="non-terminal residue" evidence="4">
    <location>
        <position position="1"/>
    </location>
</feature>
<evidence type="ECO:0000313" key="4">
    <source>
        <dbReference type="EMBL" id="GAF99388.1"/>
    </source>
</evidence>
<keyword evidence="1" id="KW-0119">Carbohydrate metabolism</keyword>
<dbReference type="InterPro" id="IPR040190">
    <property type="entry name" value="MURQ/GCKR"/>
</dbReference>
<proteinExistence type="predicted"/>
<dbReference type="GO" id="GO:0070095">
    <property type="term" value="F:fructose-6-phosphate binding"/>
    <property type="evidence" value="ECO:0007669"/>
    <property type="project" value="TreeGrafter"/>
</dbReference>